<dbReference type="InterPro" id="IPR001626">
    <property type="entry name" value="ABC_TroCD"/>
</dbReference>
<dbReference type="Pfam" id="PF00950">
    <property type="entry name" value="ABC-3"/>
    <property type="match status" value="1"/>
</dbReference>
<evidence type="ECO:0000256" key="5">
    <source>
        <dbReference type="ARBA" id="ARBA00023136"/>
    </source>
</evidence>
<feature type="transmembrane region" description="Helical" evidence="7">
    <location>
        <begin position="45"/>
        <end position="78"/>
    </location>
</feature>
<dbReference type="GO" id="GO:0010043">
    <property type="term" value="P:response to zinc ion"/>
    <property type="evidence" value="ECO:0007669"/>
    <property type="project" value="TreeGrafter"/>
</dbReference>
<dbReference type="SUPFAM" id="SSF81345">
    <property type="entry name" value="ABC transporter involved in vitamin B12 uptake, BtuC"/>
    <property type="match status" value="1"/>
</dbReference>
<gene>
    <name evidence="8" type="ORF">A3C17_00535</name>
</gene>
<comment type="caution">
    <text evidence="8">The sequence shown here is derived from an EMBL/GenBank/DDBJ whole genome shotgun (WGS) entry which is preliminary data.</text>
</comment>
<evidence type="ECO:0000256" key="3">
    <source>
        <dbReference type="ARBA" id="ARBA00022692"/>
    </source>
</evidence>
<dbReference type="InterPro" id="IPR037294">
    <property type="entry name" value="ABC_BtuC-like"/>
</dbReference>
<feature type="transmembrane region" description="Helical" evidence="7">
    <location>
        <begin position="246"/>
        <end position="264"/>
    </location>
</feature>
<comment type="similarity">
    <text evidence="2 6">Belongs to the ABC-3 integral membrane protein family.</text>
</comment>
<evidence type="ECO:0000256" key="6">
    <source>
        <dbReference type="RuleBase" id="RU003943"/>
    </source>
</evidence>
<evidence type="ECO:0008006" key="10">
    <source>
        <dbReference type="Google" id="ProtNLM"/>
    </source>
</evidence>
<feature type="transmembrane region" description="Helical" evidence="7">
    <location>
        <begin position="215"/>
        <end position="240"/>
    </location>
</feature>
<feature type="transmembrane region" description="Helical" evidence="7">
    <location>
        <begin position="124"/>
        <end position="147"/>
    </location>
</feature>
<evidence type="ECO:0000256" key="7">
    <source>
        <dbReference type="SAM" id="Phobius"/>
    </source>
</evidence>
<dbReference type="STRING" id="1802389.A3C17_00535"/>
<dbReference type="GO" id="GO:0043190">
    <property type="term" value="C:ATP-binding cassette (ABC) transporter complex"/>
    <property type="evidence" value="ECO:0007669"/>
    <property type="project" value="InterPro"/>
</dbReference>
<keyword evidence="3 6" id="KW-0812">Transmembrane</keyword>
<accession>A0A1F7TYD9</accession>
<dbReference type="Gene3D" id="1.10.3470.10">
    <property type="entry name" value="ABC transporter involved in vitamin B12 uptake, BtuC"/>
    <property type="match status" value="1"/>
</dbReference>
<evidence type="ECO:0000313" key="9">
    <source>
        <dbReference type="Proteomes" id="UP000177097"/>
    </source>
</evidence>
<keyword evidence="4 7" id="KW-1133">Transmembrane helix</keyword>
<feature type="transmembrane region" description="Helical" evidence="7">
    <location>
        <begin position="175"/>
        <end position="203"/>
    </location>
</feature>
<evidence type="ECO:0000256" key="4">
    <source>
        <dbReference type="ARBA" id="ARBA00022989"/>
    </source>
</evidence>
<dbReference type="PANTHER" id="PTHR30477:SF0">
    <property type="entry name" value="METAL TRANSPORT SYSTEM MEMBRANE PROTEIN TM_0125-RELATED"/>
    <property type="match status" value="1"/>
</dbReference>
<organism evidence="8 9">
    <name type="scientific">Candidatus Uhrbacteria bacterium RIFCSPHIGHO2_02_FULL_53_13</name>
    <dbReference type="NCBI Taxonomy" id="1802389"/>
    <lineage>
        <taxon>Bacteria</taxon>
        <taxon>Candidatus Uhriibacteriota</taxon>
    </lineage>
</organism>
<keyword evidence="5 7" id="KW-0472">Membrane</keyword>
<reference evidence="8 9" key="1">
    <citation type="journal article" date="2016" name="Nat. Commun.">
        <title>Thousands of microbial genomes shed light on interconnected biogeochemical processes in an aquifer system.</title>
        <authorList>
            <person name="Anantharaman K."/>
            <person name="Brown C.T."/>
            <person name="Hug L.A."/>
            <person name="Sharon I."/>
            <person name="Castelle C.J."/>
            <person name="Probst A.J."/>
            <person name="Thomas B.C."/>
            <person name="Singh A."/>
            <person name="Wilkins M.J."/>
            <person name="Karaoz U."/>
            <person name="Brodie E.L."/>
            <person name="Williams K.H."/>
            <person name="Hubbard S.S."/>
            <person name="Banfield J.F."/>
        </authorList>
    </citation>
    <scope>NUCLEOTIDE SEQUENCE [LARGE SCALE GENOMIC DNA]</scope>
</reference>
<dbReference type="Proteomes" id="UP000177097">
    <property type="component" value="Unassembled WGS sequence"/>
</dbReference>
<dbReference type="AlphaFoldDB" id="A0A1F7TYD9"/>
<comment type="subcellular location">
    <subcellularLocation>
        <location evidence="6">Cell membrane</location>
        <topology evidence="6">Multi-pass membrane protein</topology>
    </subcellularLocation>
    <subcellularLocation>
        <location evidence="1">Membrane</location>
        <topology evidence="1">Multi-pass membrane protein</topology>
    </subcellularLocation>
</comment>
<name>A0A1F7TYD9_9BACT</name>
<keyword evidence="6" id="KW-0813">Transport</keyword>
<dbReference type="PANTHER" id="PTHR30477">
    <property type="entry name" value="ABC-TRANSPORTER METAL-BINDING PROTEIN"/>
    <property type="match status" value="1"/>
</dbReference>
<evidence type="ECO:0000256" key="2">
    <source>
        <dbReference type="ARBA" id="ARBA00008034"/>
    </source>
</evidence>
<protein>
    <recommendedName>
        <fullName evidence="10">ABC transporter</fullName>
    </recommendedName>
</protein>
<sequence>MVEILTFPFMQRALMAGVMIALLLSALGVFVVARRMAFFGDGIAHASLAGIALGLLAGVAPLPIAVAYAVLVALLIYWLERTTPLSSDTIIGILFTASMALGVVLLSLIPGFQPELISFLFGNILTIQTLDIWLVTLLSFAILAWLFTYKRSILFASIDSDSAIVSGIRAKTHTLILYLTLSVSVVLGVKILGIVLVSALLLIPAATSRLLSRSFHAFLVTAIIVGELTVIIGLLLSFLINAPSGAVIILVGTTVFFLTAILTMRARSS</sequence>
<feature type="transmembrane region" description="Helical" evidence="7">
    <location>
        <begin position="90"/>
        <end position="112"/>
    </location>
</feature>
<evidence type="ECO:0000256" key="1">
    <source>
        <dbReference type="ARBA" id="ARBA00004141"/>
    </source>
</evidence>
<evidence type="ECO:0000313" key="8">
    <source>
        <dbReference type="EMBL" id="OGL71019.1"/>
    </source>
</evidence>
<feature type="transmembrane region" description="Helical" evidence="7">
    <location>
        <begin position="12"/>
        <end position="33"/>
    </location>
</feature>
<proteinExistence type="inferred from homology"/>
<dbReference type="GO" id="GO:0055085">
    <property type="term" value="P:transmembrane transport"/>
    <property type="evidence" value="ECO:0007669"/>
    <property type="project" value="InterPro"/>
</dbReference>
<dbReference type="EMBL" id="MGDX01000018">
    <property type="protein sequence ID" value="OGL71019.1"/>
    <property type="molecule type" value="Genomic_DNA"/>
</dbReference>